<sequence>MPQELAVAIVHDPSSGYTLRPPRAPRDPGREAPRDLRIIVRHTAHGALSVTACASWLPARERWTSARLETSLDVLRGKASTLRYEWNRLVVNHVDENPVPGSRIGGHPLSERTDLTQHSPLVETLVKNLAEEGFDVLDVMLDGRGSGLRRFREFFLGALADEENLRISFDSDLPLPWPMLAVNPSLFKDPWDAFLGHRHQIEQTSTAQSWVQQMRLEPRLRAVTSLNTDTTLDGVGRAADVRDLLDQKSQLTVRTQAEDLLNALNSAVLPEDLMYFWCHGTFTDEDPPNRRLVIKLSDADLIDSAKVDRKRRPWRDKPQRFKPFVLLNACHTGQTSSGTHAEHLSATLIDLGADGVLGPQIEIPQVFASEYAYSFLDLYLEGRHTAGEISRLLVRTFAKQFHNPLALTYSLHCGLHSRLDLAS</sequence>
<dbReference type="Proteomes" id="UP000638353">
    <property type="component" value="Unassembled WGS sequence"/>
</dbReference>
<organism evidence="2 3">
    <name type="scientific">Streptomyces finlayi</name>
    <dbReference type="NCBI Taxonomy" id="67296"/>
    <lineage>
        <taxon>Bacteria</taxon>
        <taxon>Bacillati</taxon>
        <taxon>Actinomycetota</taxon>
        <taxon>Actinomycetes</taxon>
        <taxon>Kitasatosporales</taxon>
        <taxon>Streptomycetaceae</taxon>
        <taxon>Streptomyces</taxon>
    </lineage>
</organism>
<evidence type="ECO:0000259" key="1">
    <source>
        <dbReference type="Pfam" id="PF12770"/>
    </source>
</evidence>
<feature type="domain" description="CHAT" evidence="1">
    <location>
        <begin position="176"/>
        <end position="383"/>
    </location>
</feature>
<comment type="caution">
    <text evidence="2">The sequence shown here is derived from an EMBL/GenBank/DDBJ whole genome shotgun (WGS) entry which is preliminary data.</text>
</comment>
<evidence type="ECO:0000313" key="2">
    <source>
        <dbReference type="EMBL" id="GHC91080.1"/>
    </source>
</evidence>
<reference evidence="2" key="2">
    <citation type="submission" date="2020-09" db="EMBL/GenBank/DDBJ databases">
        <authorList>
            <person name="Sun Q."/>
            <person name="Ohkuma M."/>
        </authorList>
    </citation>
    <scope>NUCLEOTIDE SEQUENCE</scope>
    <source>
        <strain evidence="2">JCM 4637</strain>
    </source>
</reference>
<proteinExistence type="predicted"/>
<dbReference type="RefSeq" id="WP_189823695.1">
    <property type="nucleotide sequence ID" value="NZ_BMVC01000004.1"/>
</dbReference>
<dbReference type="EMBL" id="BMVC01000004">
    <property type="protein sequence ID" value="GHC91080.1"/>
    <property type="molecule type" value="Genomic_DNA"/>
</dbReference>
<gene>
    <name evidence="2" type="ORF">GCM10010334_25780</name>
</gene>
<dbReference type="AlphaFoldDB" id="A0A918WWJ0"/>
<dbReference type="Pfam" id="PF12770">
    <property type="entry name" value="CHAT"/>
    <property type="match status" value="1"/>
</dbReference>
<reference evidence="2" key="1">
    <citation type="journal article" date="2014" name="Int. J. Syst. Evol. Microbiol.">
        <title>Complete genome sequence of Corynebacterium casei LMG S-19264T (=DSM 44701T), isolated from a smear-ripened cheese.</title>
        <authorList>
            <consortium name="US DOE Joint Genome Institute (JGI-PGF)"/>
            <person name="Walter F."/>
            <person name="Albersmeier A."/>
            <person name="Kalinowski J."/>
            <person name="Ruckert C."/>
        </authorList>
    </citation>
    <scope>NUCLEOTIDE SEQUENCE</scope>
    <source>
        <strain evidence="2">JCM 4637</strain>
    </source>
</reference>
<evidence type="ECO:0000313" key="3">
    <source>
        <dbReference type="Proteomes" id="UP000638353"/>
    </source>
</evidence>
<protein>
    <recommendedName>
        <fullName evidence="1">CHAT domain-containing protein</fullName>
    </recommendedName>
</protein>
<name>A0A918WWJ0_9ACTN</name>
<accession>A0A918WWJ0</accession>
<dbReference type="InterPro" id="IPR024983">
    <property type="entry name" value="CHAT_dom"/>
</dbReference>